<name>A0AAN6TTP6_9PEZI</name>
<dbReference type="GeneID" id="87822766"/>
<evidence type="ECO:0000313" key="2">
    <source>
        <dbReference type="Proteomes" id="UP001302602"/>
    </source>
</evidence>
<dbReference type="RefSeq" id="XP_062644328.1">
    <property type="nucleotide sequence ID" value="XM_062786000.1"/>
</dbReference>
<gene>
    <name evidence="1" type="ORF">N657DRAFT_157568</name>
</gene>
<dbReference type="AlphaFoldDB" id="A0AAN6TTP6"/>
<sequence>MPLTCAVMLTLAKRSPHCSLASLLLRQGASAKAVATEIWTSMRGLASYSSSENIALPPKTWEGIVPLVWELVSRGAPLDKESTVLLGSFGYALAVDYG</sequence>
<dbReference type="Proteomes" id="UP001302602">
    <property type="component" value="Unassembled WGS sequence"/>
</dbReference>
<comment type="caution">
    <text evidence="1">The sequence shown here is derived from an EMBL/GenBank/DDBJ whole genome shotgun (WGS) entry which is preliminary data.</text>
</comment>
<protein>
    <submittedName>
        <fullName evidence="1">Uncharacterized protein</fullName>
    </submittedName>
</protein>
<reference evidence="1" key="1">
    <citation type="journal article" date="2023" name="Mol. Phylogenet. Evol.">
        <title>Genome-scale phylogeny and comparative genomics of the fungal order Sordariales.</title>
        <authorList>
            <person name="Hensen N."/>
            <person name="Bonometti L."/>
            <person name="Westerberg I."/>
            <person name="Brannstrom I.O."/>
            <person name="Guillou S."/>
            <person name="Cros-Aarteil S."/>
            <person name="Calhoun S."/>
            <person name="Haridas S."/>
            <person name="Kuo A."/>
            <person name="Mondo S."/>
            <person name="Pangilinan J."/>
            <person name="Riley R."/>
            <person name="LaButti K."/>
            <person name="Andreopoulos B."/>
            <person name="Lipzen A."/>
            <person name="Chen C."/>
            <person name="Yan M."/>
            <person name="Daum C."/>
            <person name="Ng V."/>
            <person name="Clum A."/>
            <person name="Steindorff A."/>
            <person name="Ohm R.A."/>
            <person name="Martin F."/>
            <person name="Silar P."/>
            <person name="Natvig D.O."/>
            <person name="Lalanne C."/>
            <person name="Gautier V."/>
            <person name="Ament-Velasquez S.L."/>
            <person name="Kruys A."/>
            <person name="Hutchinson M.I."/>
            <person name="Powell A.J."/>
            <person name="Barry K."/>
            <person name="Miller A.N."/>
            <person name="Grigoriev I.V."/>
            <person name="Debuchy R."/>
            <person name="Gladieux P."/>
            <person name="Hiltunen Thoren M."/>
            <person name="Johannesson H."/>
        </authorList>
    </citation>
    <scope>NUCLEOTIDE SEQUENCE</scope>
    <source>
        <strain evidence="1">CBS 731.68</strain>
    </source>
</reference>
<organism evidence="1 2">
    <name type="scientific">Parathielavia appendiculata</name>
    <dbReference type="NCBI Taxonomy" id="2587402"/>
    <lineage>
        <taxon>Eukaryota</taxon>
        <taxon>Fungi</taxon>
        <taxon>Dikarya</taxon>
        <taxon>Ascomycota</taxon>
        <taxon>Pezizomycotina</taxon>
        <taxon>Sordariomycetes</taxon>
        <taxon>Sordariomycetidae</taxon>
        <taxon>Sordariales</taxon>
        <taxon>Chaetomiaceae</taxon>
        <taxon>Parathielavia</taxon>
    </lineage>
</organism>
<reference evidence="1" key="2">
    <citation type="submission" date="2023-05" db="EMBL/GenBank/DDBJ databases">
        <authorList>
            <consortium name="Lawrence Berkeley National Laboratory"/>
            <person name="Steindorff A."/>
            <person name="Hensen N."/>
            <person name="Bonometti L."/>
            <person name="Westerberg I."/>
            <person name="Brannstrom I.O."/>
            <person name="Guillou S."/>
            <person name="Cros-Aarteil S."/>
            <person name="Calhoun S."/>
            <person name="Haridas S."/>
            <person name="Kuo A."/>
            <person name="Mondo S."/>
            <person name="Pangilinan J."/>
            <person name="Riley R."/>
            <person name="Labutti K."/>
            <person name="Andreopoulos B."/>
            <person name="Lipzen A."/>
            <person name="Chen C."/>
            <person name="Yanf M."/>
            <person name="Daum C."/>
            <person name="Ng V."/>
            <person name="Clum A."/>
            <person name="Ohm R."/>
            <person name="Martin F."/>
            <person name="Silar P."/>
            <person name="Natvig D."/>
            <person name="Lalanne C."/>
            <person name="Gautier V."/>
            <person name="Ament-Velasquez S.L."/>
            <person name="Kruys A."/>
            <person name="Hutchinson M.I."/>
            <person name="Powell A.J."/>
            <person name="Barry K."/>
            <person name="Miller A.N."/>
            <person name="Grigoriev I.V."/>
            <person name="Debuchy R."/>
            <person name="Gladieux P."/>
            <person name="Thoren M.H."/>
            <person name="Johannesson H."/>
        </authorList>
    </citation>
    <scope>NUCLEOTIDE SEQUENCE</scope>
    <source>
        <strain evidence="1">CBS 731.68</strain>
    </source>
</reference>
<proteinExistence type="predicted"/>
<accession>A0AAN6TTP6</accession>
<dbReference type="EMBL" id="MU853238">
    <property type="protein sequence ID" value="KAK4120557.1"/>
    <property type="molecule type" value="Genomic_DNA"/>
</dbReference>
<evidence type="ECO:0000313" key="1">
    <source>
        <dbReference type="EMBL" id="KAK4120557.1"/>
    </source>
</evidence>
<keyword evidence="2" id="KW-1185">Reference proteome</keyword>